<protein>
    <submittedName>
        <fullName evidence="1">Uncharacterized protein</fullName>
    </submittedName>
</protein>
<organism evidence="1 2">
    <name type="scientific">[Clostridium] fimetarium</name>
    <dbReference type="NCBI Taxonomy" id="99656"/>
    <lineage>
        <taxon>Bacteria</taxon>
        <taxon>Bacillati</taxon>
        <taxon>Bacillota</taxon>
        <taxon>Clostridia</taxon>
        <taxon>Lachnospirales</taxon>
        <taxon>Lachnospiraceae</taxon>
    </lineage>
</organism>
<dbReference type="RefSeq" id="WP_092452235.1">
    <property type="nucleotide sequence ID" value="NZ_FOJI01000005.1"/>
</dbReference>
<gene>
    <name evidence="1" type="ORF">SAMN05421659_1053</name>
</gene>
<keyword evidence="2" id="KW-1185">Reference proteome</keyword>
<reference evidence="1 2" key="1">
    <citation type="submission" date="2016-10" db="EMBL/GenBank/DDBJ databases">
        <authorList>
            <person name="de Groot N.N."/>
        </authorList>
    </citation>
    <scope>NUCLEOTIDE SEQUENCE [LARGE SCALE GENOMIC DNA]</scope>
    <source>
        <strain evidence="1 2">DSM 9179</strain>
    </source>
</reference>
<dbReference type="OrthoDB" id="10000741at2"/>
<name>A0A1I0PDQ6_9FIRM</name>
<dbReference type="EMBL" id="FOJI01000005">
    <property type="protein sequence ID" value="SEW12340.1"/>
    <property type="molecule type" value="Genomic_DNA"/>
</dbReference>
<proteinExistence type="predicted"/>
<evidence type="ECO:0000313" key="2">
    <source>
        <dbReference type="Proteomes" id="UP000199701"/>
    </source>
</evidence>
<accession>A0A1I0PDQ6</accession>
<dbReference type="Proteomes" id="UP000199701">
    <property type="component" value="Unassembled WGS sequence"/>
</dbReference>
<dbReference type="STRING" id="99656.SAMN05421659_1053"/>
<evidence type="ECO:0000313" key="1">
    <source>
        <dbReference type="EMBL" id="SEW12340.1"/>
    </source>
</evidence>
<dbReference type="AlphaFoldDB" id="A0A1I0PDQ6"/>
<sequence length="136" mass="16237">MELIIEDNSKAASGMKKAHETMLDFFGEMVCLVKYWGPVQMCVFYLEYELSSFCYKIIIECERGFITISVKDQTGRCFYPRMIYPEADYYHFEDVDKDIYQLISLTHQAIMKNEIKFFTESEMRELLEKTWSKSHK</sequence>